<evidence type="ECO:0000313" key="4">
    <source>
        <dbReference type="Proteomes" id="UP000034112"/>
    </source>
</evidence>
<accession>A0A0G0ALV8</accession>
<organism evidence="3 4">
    <name type="scientific">Trichoderma harzianum</name>
    <name type="common">Hypocrea lixii</name>
    <dbReference type="NCBI Taxonomy" id="5544"/>
    <lineage>
        <taxon>Eukaryota</taxon>
        <taxon>Fungi</taxon>
        <taxon>Dikarya</taxon>
        <taxon>Ascomycota</taxon>
        <taxon>Pezizomycotina</taxon>
        <taxon>Sordariomycetes</taxon>
        <taxon>Hypocreomycetidae</taxon>
        <taxon>Hypocreales</taxon>
        <taxon>Hypocreaceae</taxon>
        <taxon>Trichoderma</taxon>
    </lineage>
</organism>
<name>A0A0G0ALV8_TRIHA</name>
<comment type="caution">
    <text evidence="3">The sequence shown here is derived from an EMBL/GenBank/DDBJ whole genome shotgun (WGS) entry which is preliminary data.</text>
</comment>
<dbReference type="Proteomes" id="UP000034112">
    <property type="component" value="Unassembled WGS sequence"/>
</dbReference>
<feature type="compositionally biased region" description="Low complexity" evidence="1">
    <location>
        <begin position="18"/>
        <end position="44"/>
    </location>
</feature>
<evidence type="ECO:0000256" key="2">
    <source>
        <dbReference type="SAM" id="SignalP"/>
    </source>
</evidence>
<gene>
    <name evidence="3" type="ORF">THAR02_02265</name>
</gene>
<feature type="signal peptide" evidence="2">
    <location>
        <begin position="1"/>
        <end position="16"/>
    </location>
</feature>
<dbReference type="EMBL" id="JOKZ01000044">
    <property type="protein sequence ID" value="KKP05624.1"/>
    <property type="molecule type" value="Genomic_DNA"/>
</dbReference>
<feature type="region of interest" description="Disordered" evidence="1">
    <location>
        <begin position="18"/>
        <end position="46"/>
    </location>
</feature>
<proteinExistence type="predicted"/>
<evidence type="ECO:0000313" key="3">
    <source>
        <dbReference type="EMBL" id="KKP05624.1"/>
    </source>
</evidence>
<feature type="chain" id="PRO_5002530864" evidence="2">
    <location>
        <begin position="17"/>
        <end position="75"/>
    </location>
</feature>
<sequence length="75" mass="7376">MRAAAVIAIFAATAMAQTGGTASPTNGTSTTGTGKPTTAPTSGANSLSQNILLGVGAAAYDRRMAAQDVRVNPQP</sequence>
<protein>
    <submittedName>
        <fullName evidence="3">Uncharacterized protein</fullName>
    </submittedName>
</protein>
<evidence type="ECO:0000256" key="1">
    <source>
        <dbReference type="SAM" id="MobiDB-lite"/>
    </source>
</evidence>
<dbReference type="AlphaFoldDB" id="A0A0G0ALV8"/>
<reference evidence="4" key="1">
    <citation type="journal article" date="2015" name="Genome Announc.">
        <title>Draft whole-genome sequence of the biocontrol agent Trichoderma harzianum T6776.</title>
        <authorList>
            <person name="Baroncelli R."/>
            <person name="Piaggeschi G."/>
            <person name="Fiorini L."/>
            <person name="Bertolini E."/>
            <person name="Zapparata A."/>
            <person name="Pe M.E."/>
            <person name="Sarrocco S."/>
            <person name="Vannacci G."/>
        </authorList>
    </citation>
    <scope>NUCLEOTIDE SEQUENCE [LARGE SCALE GENOMIC DNA]</scope>
    <source>
        <strain evidence="4">T6776</strain>
    </source>
</reference>
<keyword evidence="2" id="KW-0732">Signal</keyword>